<evidence type="ECO:0000256" key="1">
    <source>
        <dbReference type="ARBA" id="ARBA00005194"/>
    </source>
</evidence>
<evidence type="ECO:0000256" key="12">
    <source>
        <dbReference type="ARBA" id="ARBA00057449"/>
    </source>
</evidence>
<keyword evidence="10" id="KW-0012">Acyltransferase</keyword>
<keyword evidence="16" id="KW-1185">Reference proteome</keyword>
<dbReference type="HAMAP" id="MF_01815">
    <property type="entry name" value="FabH"/>
    <property type="match status" value="1"/>
</dbReference>
<dbReference type="GO" id="GO:0033818">
    <property type="term" value="F:beta-ketoacyl-acyl-carrier-protein synthase III activity"/>
    <property type="evidence" value="ECO:0007669"/>
    <property type="project" value="UniProtKB-EC"/>
</dbReference>
<dbReference type="InterPro" id="IPR013747">
    <property type="entry name" value="ACP_syn_III_C"/>
</dbReference>
<evidence type="ECO:0000256" key="8">
    <source>
        <dbReference type="ARBA" id="ARBA00023098"/>
    </source>
</evidence>
<evidence type="ECO:0000256" key="9">
    <source>
        <dbReference type="ARBA" id="ARBA00023160"/>
    </source>
</evidence>
<dbReference type="InterPro" id="IPR013751">
    <property type="entry name" value="ACP_syn_III_N"/>
</dbReference>
<dbReference type="PANTHER" id="PTHR34069">
    <property type="entry name" value="3-OXOACYL-[ACYL-CARRIER-PROTEIN] SYNTHASE 3"/>
    <property type="match status" value="1"/>
</dbReference>
<evidence type="ECO:0000256" key="3">
    <source>
        <dbReference type="ARBA" id="ARBA00012333"/>
    </source>
</evidence>
<dbReference type="Proteomes" id="UP001151699">
    <property type="component" value="Unassembled WGS sequence"/>
</dbReference>
<evidence type="ECO:0000313" key="15">
    <source>
        <dbReference type="EMBL" id="KAJ6621266.1"/>
    </source>
</evidence>
<dbReference type="GO" id="GO:0006633">
    <property type="term" value="P:fatty acid biosynthetic process"/>
    <property type="evidence" value="ECO:0007669"/>
    <property type="project" value="UniProtKB-KW"/>
</dbReference>
<dbReference type="EMBL" id="WJQU01003895">
    <property type="protein sequence ID" value="KAJ6621266.1"/>
    <property type="molecule type" value="Genomic_DNA"/>
</dbReference>
<evidence type="ECO:0000313" key="16">
    <source>
        <dbReference type="Proteomes" id="UP001151699"/>
    </source>
</evidence>
<evidence type="ECO:0000256" key="2">
    <source>
        <dbReference type="ARBA" id="ARBA00008642"/>
    </source>
</evidence>
<comment type="pathway">
    <text evidence="1">Lipid metabolism; fatty acid biosynthesis.</text>
</comment>
<comment type="similarity">
    <text evidence="2">Belongs to the thiolase-like superfamily. FabH family.</text>
</comment>
<keyword evidence="7" id="KW-0276">Fatty acid metabolism</keyword>
<dbReference type="Gene3D" id="3.40.47.10">
    <property type="match status" value="1"/>
</dbReference>
<keyword evidence="8" id="KW-0443">Lipid metabolism</keyword>
<evidence type="ECO:0000259" key="14">
    <source>
        <dbReference type="Pfam" id="PF08545"/>
    </source>
</evidence>
<dbReference type="Pfam" id="PF08541">
    <property type="entry name" value="ACP_syn_III_C"/>
    <property type="match status" value="1"/>
</dbReference>
<dbReference type="GO" id="GO:0044550">
    <property type="term" value="P:secondary metabolite biosynthetic process"/>
    <property type="evidence" value="ECO:0007669"/>
    <property type="project" value="TreeGrafter"/>
</dbReference>
<keyword evidence="4" id="KW-0963">Cytoplasm</keyword>
<keyword evidence="6" id="KW-0808">Transferase</keyword>
<dbReference type="InterPro" id="IPR016039">
    <property type="entry name" value="Thiolase-like"/>
</dbReference>
<keyword evidence="5" id="KW-0444">Lipid biosynthesis</keyword>
<evidence type="ECO:0000256" key="10">
    <source>
        <dbReference type="ARBA" id="ARBA00023315"/>
    </source>
</evidence>
<dbReference type="GO" id="GO:0004315">
    <property type="term" value="F:3-oxoacyl-[acyl-carrier-protein] synthase activity"/>
    <property type="evidence" value="ECO:0007669"/>
    <property type="project" value="InterPro"/>
</dbReference>
<dbReference type="EC" id="2.3.1.180" evidence="3"/>
<evidence type="ECO:0000256" key="4">
    <source>
        <dbReference type="ARBA" id="ARBA00022490"/>
    </source>
</evidence>
<organism evidence="15 16">
    <name type="scientific">Pseudolycoriella hygida</name>
    <dbReference type="NCBI Taxonomy" id="35572"/>
    <lineage>
        <taxon>Eukaryota</taxon>
        <taxon>Metazoa</taxon>
        <taxon>Ecdysozoa</taxon>
        <taxon>Arthropoda</taxon>
        <taxon>Hexapoda</taxon>
        <taxon>Insecta</taxon>
        <taxon>Pterygota</taxon>
        <taxon>Neoptera</taxon>
        <taxon>Endopterygota</taxon>
        <taxon>Diptera</taxon>
        <taxon>Nematocera</taxon>
        <taxon>Sciaroidea</taxon>
        <taxon>Sciaridae</taxon>
        <taxon>Pseudolycoriella</taxon>
    </lineage>
</organism>
<dbReference type="CDD" id="cd00830">
    <property type="entry name" value="KAS_III"/>
    <property type="match status" value="1"/>
</dbReference>
<comment type="function">
    <text evidence="12">Catalyzes the condensation reaction of fatty acid synthesis by the addition to an acyl acceptor of two carbons from malonyl-ACP. KAS III catalyzes the first condensation reaction which initiates fatty acid synthesis and may therefore play a role in governing the total rate of fatty acid production. Possesses both acetoacetyl-ACP synthase and acetyl transacylase activities.</text>
</comment>
<comment type="catalytic activity">
    <reaction evidence="11">
        <text>malonyl-[ACP] + acetyl-CoA + H(+) = 3-oxobutanoyl-[ACP] + CO2 + CoA</text>
        <dbReference type="Rhea" id="RHEA:12080"/>
        <dbReference type="Rhea" id="RHEA-COMP:9623"/>
        <dbReference type="Rhea" id="RHEA-COMP:9625"/>
        <dbReference type="ChEBI" id="CHEBI:15378"/>
        <dbReference type="ChEBI" id="CHEBI:16526"/>
        <dbReference type="ChEBI" id="CHEBI:57287"/>
        <dbReference type="ChEBI" id="CHEBI:57288"/>
        <dbReference type="ChEBI" id="CHEBI:78449"/>
        <dbReference type="ChEBI" id="CHEBI:78450"/>
        <dbReference type="EC" id="2.3.1.180"/>
    </reaction>
</comment>
<feature type="domain" description="Beta-ketoacyl-[acyl-carrier-protein] synthase III C-terminal" evidence="13">
    <location>
        <begin position="230"/>
        <end position="317"/>
    </location>
</feature>
<dbReference type="SUPFAM" id="SSF53901">
    <property type="entry name" value="Thiolase-like"/>
    <property type="match status" value="1"/>
</dbReference>
<dbReference type="PANTHER" id="PTHR34069:SF2">
    <property type="entry name" value="BETA-KETOACYL-[ACYL-CARRIER-PROTEIN] SYNTHASE III"/>
    <property type="match status" value="1"/>
</dbReference>
<reference evidence="15" key="1">
    <citation type="submission" date="2022-07" db="EMBL/GenBank/DDBJ databases">
        <authorList>
            <person name="Trinca V."/>
            <person name="Uliana J.V.C."/>
            <person name="Torres T.T."/>
            <person name="Ward R.J."/>
            <person name="Monesi N."/>
        </authorList>
    </citation>
    <scope>NUCLEOTIDE SEQUENCE</scope>
    <source>
        <strain evidence="15">HSMRA1968</strain>
        <tissue evidence="15">Whole embryos</tissue>
    </source>
</reference>
<keyword evidence="9" id="KW-0275">Fatty acid biosynthesis</keyword>
<evidence type="ECO:0000256" key="5">
    <source>
        <dbReference type="ARBA" id="ARBA00022516"/>
    </source>
</evidence>
<dbReference type="NCBIfam" id="NF006829">
    <property type="entry name" value="PRK09352.1"/>
    <property type="match status" value="1"/>
</dbReference>
<gene>
    <name evidence="15" type="primary">fabH_1</name>
    <name evidence="15" type="ORF">Bhyg_17696</name>
</gene>
<dbReference type="NCBIfam" id="TIGR00747">
    <property type="entry name" value="fabH"/>
    <property type="match status" value="1"/>
</dbReference>
<evidence type="ECO:0000256" key="7">
    <source>
        <dbReference type="ARBA" id="ARBA00022832"/>
    </source>
</evidence>
<sequence>MACKILGCGAYLPERIITNTELSLSVDTNDEWIRSRTGILQRHIAADDEYTSHLAIKASQNAIDDAGLKASSIDLIITCTTTPDNSFPSTASKLQGYFGLGNVPSFDLQAVCSGFVYGLHVADSLMKSRKYKTILLVGAEKMSSLIDWSDRNTCILFGDGAGAVILQYRDDNSGVIDSNIYSDGRYHDILYTDGGVSSNGKSGKIKMKGQEVFRHAVEKMSKTCEEILYNNNFTAEDVDHFIPHQANVRIIDAVVERLKIKPSKVVKMVEKHANCSAASIPLALASLKAYGNIKKGDILLFTAIGAGVTWGSALIRW</sequence>
<dbReference type="OrthoDB" id="10066516at2759"/>
<evidence type="ECO:0000256" key="6">
    <source>
        <dbReference type="ARBA" id="ARBA00022679"/>
    </source>
</evidence>
<dbReference type="InterPro" id="IPR004655">
    <property type="entry name" value="FabH"/>
</dbReference>
<proteinExistence type="inferred from homology"/>
<dbReference type="Pfam" id="PF08545">
    <property type="entry name" value="ACP_syn_III"/>
    <property type="match status" value="1"/>
</dbReference>
<accession>A0A9Q0MIA3</accession>
<protein>
    <recommendedName>
        <fullName evidence="3">beta-ketoacyl-[acyl-carrier-protein] synthase III</fullName>
        <ecNumber evidence="3">2.3.1.180</ecNumber>
    </recommendedName>
</protein>
<dbReference type="FunFam" id="3.40.47.10:FF:000004">
    <property type="entry name" value="3-oxoacyl-[acyl-carrier-protein] synthase 3"/>
    <property type="match status" value="1"/>
</dbReference>
<feature type="domain" description="Beta-ketoacyl-[acyl-carrier-protein] synthase III N-terminal" evidence="14">
    <location>
        <begin position="106"/>
        <end position="184"/>
    </location>
</feature>
<evidence type="ECO:0000256" key="11">
    <source>
        <dbReference type="ARBA" id="ARBA00052419"/>
    </source>
</evidence>
<comment type="caution">
    <text evidence="15">The sequence shown here is derived from an EMBL/GenBank/DDBJ whole genome shotgun (WGS) entry which is preliminary data.</text>
</comment>
<name>A0A9Q0MIA3_9DIPT</name>
<evidence type="ECO:0000259" key="13">
    <source>
        <dbReference type="Pfam" id="PF08541"/>
    </source>
</evidence>
<dbReference type="AlphaFoldDB" id="A0A9Q0MIA3"/>